<dbReference type="OrthoDB" id="21214at2759"/>
<dbReference type="AlphaFoldDB" id="A0A1U7LP42"/>
<evidence type="ECO:0000313" key="1">
    <source>
        <dbReference type="EMBL" id="OLL24440.1"/>
    </source>
</evidence>
<gene>
    <name evidence="1" type="ORF">NEOLI_005108</name>
</gene>
<dbReference type="PANTHER" id="PTHR42040">
    <property type="entry name" value="INNER KINETOCHORE SUBUNIT FTA4"/>
    <property type="match status" value="1"/>
</dbReference>
<keyword evidence="2" id="KW-1185">Reference proteome</keyword>
<evidence type="ECO:0000313" key="2">
    <source>
        <dbReference type="Proteomes" id="UP000186594"/>
    </source>
</evidence>
<dbReference type="Proteomes" id="UP000186594">
    <property type="component" value="Unassembled WGS sequence"/>
</dbReference>
<dbReference type="GO" id="GO:0031511">
    <property type="term" value="C:Mis6-Sim4 complex"/>
    <property type="evidence" value="ECO:0007669"/>
    <property type="project" value="InterPro"/>
</dbReference>
<organism evidence="1 2">
    <name type="scientific">Neolecta irregularis (strain DAH-3)</name>
    <dbReference type="NCBI Taxonomy" id="1198029"/>
    <lineage>
        <taxon>Eukaryota</taxon>
        <taxon>Fungi</taxon>
        <taxon>Dikarya</taxon>
        <taxon>Ascomycota</taxon>
        <taxon>Taphrinomycotina</taxon>
        <taxon>Neolectales</taxon>
        <taxon>Neolectaceae</taxon>
        <taxon>Neolecta</taxon>
    </lineage>
</organism>
<dbReference type="EMBL" id="LXFE01000811">
    <property type="protein sequence ID" value="OLL24440.1"/>
    <property type="molecule type" value="Genomic_DNA"/>
</dbReference>
<name>A0A1U7LP42_NEOID</name>
<reference evidence="1 2" key="1">
    <citation type="submission" date="2016-04" db="EMBL/GenBank/DDBJ databases">
        <title>Evolutionary innovation and constraint leading to complex multicellularity in the Ascomycota.</title>
        <authorList>
            <person name="Cisse O."/>
            <person name="Nguyen A."/>
            <person name="Hewitt D.A."/>
            <person name="Jedd G."/>
            <person name="Stajich J.E."/>
        </authorList>
    </citation>
    <scope>NUCLEOTIDE SEQUENCE [LARGE SCALE GENOMIC DNA]</scope>
    <source>
        <strain evidence="1 2">DAH-3</strain>
    </source>
</reference>
<sequence length="188" mass="21449">MSASRLMNYIGRTKMMKALNRTSCYYRMQISQSLSTGSSRAVKLNSRDLEQLPQQWPFEGSEEEKERYSELLSNLISISSAVSASKSKHVYYSHLHDLVMSYSDPQKTVQSNLVTRDGPIDQELRRMRILAAKIGAKLEGKRFKRKAEEIVTFGLANEKIAKLVGVDFLQSDKEHNTEYGQGDDEDFN</sequence>
<comment type="caution">
    <text evidence="1">The sequence shown here is derived from an EMBL/GenBank/DDBJ whole genome shotgun (WGS) entry which is preliminary data.</text>
</comment>
<dbReference type="Pfam" id="PF13093">
    <property type="entry name" value="FTA4"/>
    <property type="match status" value="1"/>
</dbReference>
<accession>A0A1U7LP42</accession>
<protein>
    <submittedName>
        <fullName evidence="1">Uncharacterized protein</fullName>
    </submittedName>
</protein>
<proteinExistence type="predicted"/>
<dbReference type="PANTHER" id="PTHR42040:SF1">
    <property type="entry name" value="INNER KINETOCHORE SUBUNIT FTA4"/>
    <property type="match status" value="1"/>
</dbReference>
<dbReference type="InterPro" id="IPR025207">
    <property type="entry name" value="Sim4_Fta4"/>
</dbReference>